<organism evidence="2 3">
    <name type="scientific">Juglans regia</name>
    <name type="common">English walnut</name>
    <dbReference type="NCBI Taxonomy" id="51240"/>
    <lineage>
        <taxon>Eukaryota</taxon>
        <taxon>Viridiplantae</taxon>
        <taxon>Streptophyta</taxon>
        <taxon>Embryophyta</taxon>
        <taxon>Tracheophyta</taxon>
        <taxon>Spermatophyta</taxon>
        <taxon>Magnoliopsida</taxon>
        <taxon>eudicotyledons</taxon>
        <taxon>Gunneridae</taxon>
        <taxon>Pentapetalae</taxon>
        <taxon>rosids</taxon>
        <taxon>fabids</taxon>
        <taxon>Fagales</taxon>
        <taxon>Juglandaceae</taxon>
        <taxon>Juglans</taxon>
    </lineage>
</organism>
<evidence type="ECO:0000256" key="1">
    <source>
        <dbReference type="SAM" id="MobiDB-lite"/>
    </source>
</evidence>
<dbReference type="SMART" id="SM00717">
    <property type="entry name" value="SANT"/>
    <property type="match status" value="1"/>
</dbReference>
<keyword evidence="2" id="KW-1185">Reference proteome</keyword>
<dbReference type="PANTHER" id="PTHR46872:SF5">
    <property type="entry name" value="MYB-LIKE DOMAIN-CONTAINING PROTEIN"/>
    <property type="match status" value="1"/>
</dbReference>
<dbReference type="FunCoup" id="A0A2I4EGH5">
    <property type="interactions" value="1906"/>
</dbReference>
<dbReference type="CDD" id="cd00167">
    <property type="entry name" value="SANT"/>
    <property type="match status" value="1"/>
</dbReference>
<proteinExistence type="predicted"/>
<dbReference type="GeneID" id="108989381"/>
<dbReference type="SUPFAM" id="SSF46689">
    <property type="entry name" value="Homeodomain-like"/>
    <property type="match status" value="1"/>
</dbReference>
<reference evidence="3" key="1">
    <citation type="submission" date="2025-08" db="UniProtKB">
        <authorList>
            <consortium name="RefSeq"/>
        </authorList>
    </citation>
    <scope>IDENTIFICATION</scope>
    <source>
        <tissue evidence="3">Leaves</tissue>
    </source>
</reference>
<evidence type="ECO:0000313" key="2">
    <source>
        <dbReference type="Proteomes" id="UP000235220"/>
    </source>
</evidence>
<gene>
    <name evidence="3" type="primary">LOC108989381</name>
</gene>
<feature type="region of interest" description="Disordered" evidence="1">
    <location>
        <begin position="352"/>
        <end position="388"/>
    </location>
</feature>
<sequence length="525" mass="59224">MGSKRSFDEEFPELPCKHLRKLEHSNTPNPFVELVPCENAPQEPIFSGEENDGFHNFQRHEALEKHIAIDVSNLVDKGLETNDPLSWFSSSSSEEDAGSGTSAYSSLSTEHFELDFPSRRFVPYEDTYSSFWDHSRRKQVPIGTNYQASIPLWGKHINKNKLDLTEKYNQNIDDTDSEEKLMGDCVIQMPDSGFFTGMGDYAGNGRTDCHCLDSGSVRCTHQHVMEAREKIKKTIGNEKFVSLGLSDMGEEVADRWTEEEEQIFHEVVYSNPASRGRNFWKHLSLAFPSRSRTELVSYYFNVFMLRRRAAQNRSNLLDIDSDDDEWHGSNRDSYVIGDSEEDEDSAIESLVDRHNQVDSSEEDDGSDDDDFRGDGPGRNFSDEDGGMDLMSDADVFKSLDERKFDSLGQHVDKGSDQEDLNAQDDSCLSFDCQANMASSTCGPVNSETVFKVCGVKSENGKCLQSKADWCSDAEGQFNVLEPYDAEVWDANCPSASLKGFDLISTWNMMEEIFGQDSSDKKMMGD</sequence>
<dbReference type="InterPro" id="IPR009057">
    <property type="entry name" value="Homeodomain-like_sf"/>
</dbReference>
<dbReference type="Gramene" id="Jr16_12610_p1">
    <property type="protein sequence ID" value="cds.Jr16_12610_p1"/>
    <property type="gene ID" value="Jr16_12610"/>
</dbReference>
<dbReference type="KEGG" id="jre:108989381"/>
<dbReference type="STRING" id="51240.A0A2I4EGH5"/>
<evidence type="ECO:0000313" key="3">
    <source>
        <dbReference type="RefSeq" id="XP_018818496.2"/>
    </source>
</evidence>
<dbReference type="AlphaFoldDB" id="A0A2I4EGH5"/>
<name>A0A2I4EGH5_JUGRE</name>
<feature type="compositionally biased region" description="Acidic residues" evidence="1">
    <location>
        <begin position="359"/>
        <end position="371"/>
    </location>
</feature>
<dbReference type="InterPro" id="IPR001005">
    <property type="entry name" value="SANT/Myb"/>
</dbReference>
<dbReference type="GO" id="GO:0000118">
    <property type="term" value="C:histone deacetylase complex"/>
    <property type="evidence" value="ECO:0000318"/>
    <property type="project" value="GO_Central"/>
</dbReference>
<dbReference type="Proteomes" id="UP000235220">
    <property type="component" value="Chromosome 16"/>
</dbReference>
<accession>A0A2I4EGH5</accession>
<dbReference type="PANTHER" id="PTHR46872">
    <property type="entry name" value="DNA BINDING PROTEIN"/>
    <property type="match status" value="1"/>
</dbReference>
<dbReference type="RefSeq" id="XP_018818496.2">
    <property type="nucleotide sequence ID" value="XM_018962951.2"/>
</dbReference>
<protein>
    <submittedName>
        <fullName evidence="3">Uncharacterized protein LOC108989381</fullName>
    </submittedName>
</protein>
<dbReference type="OrthoDB" id="1908944at2759"/>